<accession>A0AA43QJP8</accession>
<evidence type="ECO:0000256" key="1">
    <source>
        <dbReference type="SAM" id="MobiDB-lite"/>
    </source>
</evidence>
<protein>
    <submittedName>
        <fullName evidence="2">Uncharacterized protein</fullName>
    </submittedName>
</protein>
<feature type="compositionally biased region" description="Pro residues" evidence="1">
    <location>
        <begin position="7"/>
        <end position="16"/>
    </location>
</feature>
<reference evidence="2" key="1">
    <citation type="journal article" date="2023" name="Genome Biol. Evol.">
        <title>First Whole Genome Sequence and Flow Cytometry Genome Size Data for the Lichen-Forming Fungus Ramalina farinacea (Ascomycota).</title>
        <authorList>
            <person name="Llewellyn T."/>
            <person name="Mian S."/>
            <person name="Hill R."/>
            <person name="Leitch I.J."/>
            <person name="Gaya E."/>
        </authorList>
    </citation>
    <scope>NUCLEOTIDE SEQUENCE</scope>
    <source>
        <strain evidence="2">LIQ254RAFAR</strain>
    </source>
</reference>
<feature type="region of interest" description="Disordered" evidence="1">
    <location>
        <begin position="426"/>
        <end position="487"/>
    </location>
</feature>
<feature type="compositionally biased region" description="Low complexity" evidence="1">
    <location>
        <begin position="255"/>
        <end position="279"/>
    </location>
</feature>
<dbReference type="Proteomes" id="UP001161017">
    <property type="component" value="Unassembled WGS sequence"/>
</dbReference>
<name>A0AA43QJP8_9LECA</name>
<comment type="caution">
    <text evidence="2">The sequence shown here is derived from an EMBL/GenBank/DDBJ whole genome shotgun (WGS) entry which is preliminary data.</text>
</comment>
<feature type="compositionally biased region" description="Low complexity" evidence="1">
    <location>
        <begin position="431"/>
        <end position="445"/>
    </location>
</feature>
<feature type="compositionally biased region" description="Basic residues" evidence="1">
    <location>
        <begin position="130"/>
        <end position="140"/>
    </location>
</feature>
<sequence length="565" mass="61409">MGSPRDNPLPPTPHAPPDYSDTFTLPPSANGRFMGSGNVHEQLPRDSKPKGTRWKTFGSLFGRKDGSTRAEASPQRQTDRSAHSKPSQLSAAQNSVTRKRAGSDKEKAMESQKSVAGRQVARGPSLLRRTSTRRKAGARRKPGDSRQETSRTRAAGVGPMNRNSPSTMTGLDQQTHHKPQAQAFSLLQVEIPNIELERYSVMFGNVLVPGLKSGSKTSLLHSPPGILEESEPAFDLSVAPPKPEVLERPHTRVGSDSSSRSKSPSFSLFPSTSSSPTRRAVNKALPKPSPLGRSVTAPDTHDLSIARPILRPNKTEDIVAHAILSAVGKENVPLSKWNSTHTRDSSGTSTHSRTRSFDQYPRSPTRHSHVANLSFDNSIRSPKSHSRHHSFEPPLRSADSDGSFYDVSEFPPISPLTLVAPAVPAKSPRLGSSGRGSNNSNSNSSKQTFIDRAFPARKSSLKRPKDGGDNRADKPLPAYDFRLPIAQPPRPPYMESGRSFPLGQHQSNDSVASAAEISIARQISMSRKQRQLLVPVVSKTAVQPLQPQVVDGMGRKSELVLFEDA</sequence>
<feature type="compositionally biased region" description="Basic and acidic residues" evidence="1">
    <location>
        <begin position="141"/>
        <end position="151"/>
    </location>
</feature>
<feature type="compositionally biased region" description="Polar residues" evidence="1">
    <location>
        <begin position="84"/>
        <end position="96"/>
    </location>
</feature>
<keyword evidence="3" id="KW-1185">Reference proteome</keyword>
<feature type="region of interest" description="Disordered" evidence="1">
    <location>
        <begin position="335"/>
        <end position="398"/>
    </location>
</feature>
<dbReference type="AlphaFoldDB" id="A0AA43QJP8"/>
<evidence type="ECO:0000313" key="2">
    <source>
        <dbReference type="EMBL" id="MDI1485933.1"/>
    </source>
</evidence>
<gene>
    <name evidence="2" type="ORF">OHK93_004122</name>
</gene>
<dbReference type="EMBL" id="JAPUFD010000002">
    <property type="protein sequence ID" value="MDI1485933.1"/>
    <property type="molecule type" value="Genomic_DNA"/>
</dbReference>
<feature type="compositionally biased region" description="Basic and acidic residues" evidence="1">
    <location>
        <begin position="101"/>
        <end position="110"/>
    </location>
</feature>
<feature type="region of interest" description="Disordered" evidence="1">
    <location>
        <begin position="236"/>
        <end position="299"/>
    </location>
</feature>
<feature type="compositionally biased region" description="Polar residues" evidence="1">
    <location>
        <begin position="161"/>
        <end position="173"/>
    </location>
</feature>
<evidence type="ECO:0000313" key="3">
    <source>
        <dbReference type="Proteomes" id="UP001161017"/>
    </source>
</evidence>
<organism evidence="2 3">
    <name type="scientific">Ramalina farinacea</name>
    <dbReference type="NCBI Taxonomy" id="258253"/>
    <lineage>
        <taxon>Eukaryota</taxon>
        <taxon>Fungi</taxon>
        <taxon>Dikarya</taxon>
        <taxon>Ascomycota</taxon>
        <taxon>Pezizomycotina</taxon>
        <taxon>Lecanoromycetes</taxon>
        <taxon>OSLEUM clade</taxon>
        <taxon>Lecanoromycetidae</taxon>
        <taxon>Lecanorales</taxon>
        <taxon>Lecanorineae</taxon>
        <taxon>Ramalinaceae</taxon>
        <taxon>Ramalina</taxon>
    </lineage>
</organism>
<proteinExistence type="predicted"/>
<feature type="compositionally biased region" description="Basic and acidic residues" evidence="1">
    <location>
        <begin position="463"/>
        <end position="474"/>
    </location>
</feature>
<feature type="region of interest" description="Disordered" evidence="1">
    <location>
        <begin position="1"/>
        <end position="177"/>
    </location>
</feature>